<evidence type="ECO:0000313" key="2">
    <source>
        <dbReference type="EMBL" id="PAV68213.1"/>
    </source>
</evidence>
<evidence type="ECO:0000256" key="1">
    <source>
        <dbReference type="SAM" id="MobiDB-lite"/>
    </source>
</evidence>
<comment type="caution">
    <text evidence="2">The sequence shown here is derived from an EMBL/GenBank/DDBJ whole genome shotgun (WGS) entry which is preliminary data.</text>
</comment>
<name>A0A2A2K2V6_9BILA</name>
<feature type="compositionally biased region" description="Basic and acidic residues" evidence="1">
    <location>
        <begin position="38"/>
        <end position="52"/>
    </location>
</feature>
<dbReference type="EMBL" id="LIAE01009795">
    <property type="protein sequence ID" value="PAV68213.1"/>
    <property type="molecule type" value="Genomic_DNA"/>
</dbReference>
<dbReference type="Proteomes" id="UP000218231">
    <property type="component" value="Unassembled WGS sequence"/>
</dbReference>
<feature type="compositionally biased region" description="Basic and acidic residues" evidence="1">
    <location>
        <begin position="297"/>
        <end position="307"/>
    </location>
</feature>
<feature type="compositionally biased region" description="Basic and acidic residues" evidence="1">
    <location>
        <begin position="11"/>
        <end position="26"/>
    </location>
</feature>
<gene>
    <name evidence="2" type="ORF">WR25_13581</name>
</gene>
<dbReference type="AlphaFoldDB" id="A0A2A2K2V6"/>
<feature type="compositionally biased region" description="Basic and acidic residues" evidence="1">
    <location>
        <begin position="326"/>
        <end position="336"/>
    </location>
</feature>
<keyword evidence="3" id="KW-1185">Reference proteome</keyword>
<accession>A0A2A2K2V6</accession>
<feature type="compositionally biased region" description="Basic residues" evidence="1">
    <location>
        <begin position="235"/>
        <end position="252"/>
    </location>
</feature>
<feature type="compositionally biased region" description="Basic residues" evidence="1">
    <location>
        <begin position="354"/>
        <end position="367"/>
    </location>
</feature>
<organism evidence="2 3">
    <name type="scientific">Diploscapter pachys</name>
    <dbReference type="NCBI Taxonomy" id="2018661"/>
    <lineage>
        <taxon>Eukaryota</taxon>
        <taxon>Metazoa</taxon>
        <taxon>Ecdysozoa</taxon>
        <taxon>Nematoda</taxon>
        <taxon>Chromadorea</taxon>
        <taxon>Rhabditida</taxon>
        <taxon>Rhabditina</taxon>
        <taxon>Rhabditomorpha</taxon>
        <taxon>Rhabditoidea</taxon>
        <taxon>Rhabditidae</taxon>
        <taxon>Diploscapter</taxon>
    </lineage>
</organism>
<feature type="compositionally biased region" description="Basic and acidic residues" evidence="1">
    <location>
        <begin position="264"/>
        <end position="281"/>
    </location>
</feature>
<protein>
    <submittedName>
        <fullName evidence="2">Uncharacterized protein</fullName>
    </submittedName>
</protein>
<feature type="compositionally biased region" description="Basic residues" evidence="1">
    <location>
        <begin position="308"/>
        <end position="319"/>
    </location>
</feature>
<sequence>MARRAPPHPSAGDRMRAEKADRHQRDADDDQPQRCRRRDGDARDQHDDRQPEHPSPPDPSRKAAEQRRTHRSQDIEQEDHADRRLAEAIRRRDQAEARVIVQRDEQAHQQEGFGVEQRQRPVAQQDRDAGERVARGARDEAARRRCQPAKRLRHHHAGEADAAQRPAPIRDVRDQAGDQSPAHAAQRAAGDVQPHRRAHRRRIHLFGDIGHGDRRHAGKRKAGEQPKCQQGMPSRCHRCGKRQQPRRKHRRDHQWPPPDPVGQDAREQDGDRQRAGRERHGQGRALRAQRIIACEQRQQRLDGVEQRKGRKAREQHRQRQPAIGGRAERNGRDGRVSGRHAPGVPRSPAPPRPRGPKRSNRRAHRSSPHPSAQDRRRRGHR</sequence>
<feature type="compositionally biased region" description="Basic residues" evidence="1">
    <location>
        <begin position="144"/>
        <end position="156"/>
    </location>
</feature>
<feature type="compositionally biased region" description="Basic and acidic residues" evidence="1">
    <location>
        <begin position="59"/>
        <end position="108"/>
    </location>
</feature>
<feature type="compositionally biased region" description="Basic and acidic residues" evidence="1">
    <location>
        <begin position="125"/>
        <end position="143"/>
    </location>
</feature>
<proteinExistence type="predicted"/>
<evidence type="ECO:0000313" key="3">
    <source>
        <dbReference type="Proteomes" id="UP000218231"/>
    </source>
</evidence>
<reference evidence="2 3" key="1">
    <citation type="journal article" date="2017" name="Curr. Biol.">
        <title>Genome architecture and evolution of a unichromosomal asexual nematode.</title>
        <authorList>
            <person name="Fradin H."/>
            <person name="Zegar C."/>
            <person name="Gutwein M."/>
            <person name="Lucas J."/>
            <person name="Kovtun M."/>
            <person name="Corcoran D."/>
            <person name="Baugh L.R."/>
            <person name="Kiontke K."/>
            <person name="Gunsalus K."/>
            <person name="Fitch D.H."/>
            <person name="Piano F."/>
        </authorList>
    </citation>
    <scope>NUCLEOTIDE SEQUENCE [LARGE SCALE GENOMIC DNA]</scope>
    <source>
        <strain evidence="2">PF1309</strain>
    </source>
</reference>
<feature type="region of interest" description="Disordered" evidence="1">
    <location>
        <begin position="1"/>
        <end position="381"/>
    </location>
</feature>
<feature type="compositionally biased region" description="Basic residues" evidence="1">
    <location>
        <begin position="195"/>
        <end position="204"/>
    </location>
</feature>